<evidence type="ECO:0000256" key="16">
    <source>
        <dbReference type="RuleBase" id="RU000461"/>
    </source>
</evidence>
<dbReference type="PANTHER" id="PTHR24292">
    <property type="entry name" value="CYTOCHROME P450"/>
    <property type="match status" value="1"/>
</dbReference>
<comment type="similarity">
    <text evidence="4 16">Belongs to the cytochrome P450 family.</text>
</comment>
<dbReference type="InterPro" id="IPR001128">
    <property type="entry name" value="Cyt_P450"/>
</dbReference>
<accession>A0A0K0QVU7</accession>
<evidence type="ECO:0000256" key="10">
    <source>
        <dbReference type="ARBA" id="ARBA00023002"/>
    </source>
</evidence>
<dbReference type="AlphaFoldDB" id="A0A0K0QVU7"/>
<dbReference type="FunFam" id="1.10.630.10:FF:000042">
    <property type="entry name" value="Cytochrome P450"/>
    <property type="match status" value="1"/>
</dbReference>
<evidence type="ECO:0000256" key="12">
    <source>
        <dbReference type="ARBA" id="ARBA00023033"/>
    </source>
</evidence>
<evidence type="ECO:0000256" key="8">
    <source>
        <dbReference type="ARBA" id="ARBA00022824"/>
    </source>
</evidence>
<dbReference type="InterPro" id="IPR002401">
    <property type="entry name" value="Cyt_P450_E_grp-I"/>
</dbReference>
<sequence length="508" mass="57918">MIFYICVIIIIYLYGAKNYNYWKKRGVKHAGTIPYFGTNIQQYLQRASYAMMVTKTYKMFPGEKIVGFYRGVMPELVIRDLDIIKRVLTTDFHHFYPKGLIVQPSKVEPMLQNLFFAEGDTWKLLRQRISTAFSSGKLKAMFPLITDRAEKLQVIADEVVNTGGVTDFKELMARYTTDLIGACGFGLNMDTLSGQNTEFRWLGKRIFQRKLRDALAVIAKQIFPKVFKNVNILAYEIEESMVRLVTQVLKRRNYQPSGSNDFIDLMLEVRQSGDLVGESIEKKKPDGTPEVVRIPFDDLLLIAQVFVFFGAGFETSSTTSSYTLHQLAFNPECQEMVHKEIDTVLAKHGNKITYDAIQEMSYLDMAFSEAMRMYPSVGFLIRKCVTPNYTIPEVDVTIDDSVVVMIPVQALHNDAKYFKEPDKFIPERFSNENKKHIPKFAYLPFGEGPRACVGLRLGQMQFKAGIVAILQKFQVEPAPQSLKVPIADPTAFLVEDFVGGLPLLLKRR</sequence>
<proteinExistence type="evidence at transcript level"/>
<dbReference type="InterPro" id="IPR017972">
    <property type="entry name" value="Cyt_P450_CS"/>
</dbReference>
<keyword evidence="13" id="KW-0472">Membrane</keyword>
<keyword evidence="8" id="KW-0256">Endoplasmic reticulum</keyword>
<keyword evidence="11 15" id="KW-0408">Iron</keyword>
<evidence type="ECO:0000256" key="5">
    <source>
        <dbReference type="ARBA" id="ARBA00012109"/>
    </source>
</evidence>
<dbReference type="EC" id="1.14.14.1" evidence="5"/>
<evidence type="ECO:0000256" key="7">
    <source>
        <dbReference type="ARBA" id="ARBA00022723"/>
    </source>
</evidence>
<dbReference type="PRINTS" id="PR00463">
    <property type="entry name" value="EP450I"/>
</dbReference>
<dbReference type="Pfam" id="PF00067">
    <property type="entry name" value="p450"/>
    <property type="match status" value="1"/>
</dbReference>
<dbReference type="InterPro" id="IPR036396">
    <property type="entry name" value="Cyt_P450_sf"/>
</dbReference>
<dbReference type="PRINTS" id="PR00385">
    <property type="entry name" value="P450"/>
</dbReference>
<keyword evidence="6 15" id="KW-0349">Heme</keyword>
<name>A0A0K0QVU7_9NEOP</name>
<protein>
    <recommendedName>
        <fullName evidence="5">unspecific monooxygenase</fullName>
        <ecNumber evidence="5">1.14.14.1</ecNumber>
    </recommendedName>
</protein>
<dbReference type="GO" id="GO:0016712">
    <property type="term" value="F:oxidoreductase activity, acting on paired donors, with incorporation or reduction of molecular oxygen, reduced flavin or flavoprotein as one donor, and incorporation of one atom of oxygen"/>
    <property type="evidence" value="ECO:0007669"/>
    <property type="project" value="UniProtKB-EC"/>
</dbReference>
<keyword evidence="10 16" id="KW-0560">Oxidoreductase</keyword>
<dbReference type="SUPFAM" id="SSF48264">
    <property type="entry name" value="Cytochrome P450"/>
    <property type="match status" value="1"/>
</dbReference>
<evidence type="ECO:0000256" key="15">
    <source>
        <dbReference type="PIRSR" id="PIRSR602401-1"/>
    </source>
</evidence>
<evidence type="ECO:0000256" key="11">
    <source>
        <dbReference type="ARBA" id="ARBA00023004"/>
    </source>
</evidence>
<comment type="catalytic activity">
    <reaction evidence="14">
        <text>an organic molecule + reduced [NADPH--hemoprotein reductase] + O2 = an alcohol + oxidized [NADPH--hemoprotein reductase] + H2O + H(+)</text>
        <dbReference type="Rhea" id="RHEA:17149"/>
        <dbReference type="Rhea" id="RHEA-COMP:11964"/>
        <dbReference type="Rhea" id="RHEA-COMP:11965"/>
        <dbReference type="ChEBI" id="CHEBI:15377"/>
        <dbReference type="ChEBI" id="CHEBI:15378"/>
        <dbReference type="ChEBI" id="CHEBI:15379"/>
        <dbReference type="ChEBI" id="CHEBI:30879"/>
        <dbReference type="ChEBI" id="CHEBI:57618"/>
        <dbReference type="ChEBI" id="CHEBI:58210"/>
        <dbReference type="ChEBI" id="CHEBI:142491"/>
        <dbReference type="EC" id="1.14.14.1"/>
    </reaction>
</comment>
<dbReference type="Gene3D" id="1.10.630.10">
    <property type="entry name" value="Cytochrome P450"/>
    <property type="match status" value="1"/>
</dbReference>
<dbReference type="EMBL" id="KP715470">
    <property type="protein sequence ID" value="AKR18892.1"/>
    <property type="molecule type" value="mRNA"/>
</dbReference>
<organism evidence="17">
    <name type="scientific">Phyllonorycter ringoniella</name>
    <dbReference type="NCBI Taxonomy" id="571297"/>
    <lineage>
        <taxon>Eukaryota</taxon>
        <taxon>Metazoa</taxon>
        <taxon>Ecdysozoa</taxon>
        <taxon>Arthropoda</taxon>
        <taxon>Hexapoda</taxon>
        <taxon>Insecta</taxon>
        <taxon>Pterygota</taxon>
        <taxon>Neoptera</taxon>
        <taxon>Endopterygota</taxon>
        <taxon>Lepidoptera</taxon>
        <taxon>Glossata</taxon>
        <taxon>Ditrysia</taxon>
        <taxon>Tineoidea</taxon>
        <taxon>Gracillariidae</taxon>
        <taxon>Phyllonorycter</taxon>
    </lineage>
</organism>
<dbReference type="GO" id="GO:0005789">
    <property type="term" value="C:endoplasmic reticulum membrane"/>
    <property type="evidence" value="ECO:0007669"/>
    <property type="project" value="UniProtKB-SubCell"/>
</dbReference>
<evidence type="ECO:0000313" key="17">
    <source>
        <dbReference type="EMBL" id="AKR18892.1"/>
    </source>
</evidence>
<keyword evidence="12 16" id="KW-0503">Monooxygenase</keyword>
<dbReference type="CDD" id="cd11056">
    <property type="entry name" value="CYP6-like"/>
    <property type="match status" value="1"/>
</dbReference>
<comment type="cofactor">
    <cofactor evidence="1 15">
        <name>heme</name>
        <dbReference type="ChEBI" id="CHEBI:30413"/>
    </cofactor>
</comment>
<dbReference type="InterPro" id="IPR050476">
    <property type="entry name" value="Insect_CytP450_Detox"/>
</dbReference>
<evidence type="ECO:0000256" key="9">
    <source>
        <dbReference type="ARBA" id="ARBA00022848"/>
    </source>
</evidence>
<dbReference type="PROSITE" id="PS00086">
    <property type="entry name" value="CYTOCHROME_P450"/>
    <property type="match status" value="1"/>
</dbReference>
<dbReference type="GO" id="GO:0020037">
    <property type="term" value="F:heme binding"/>
    <property type="evidence" value="ECO:0007669"/>
    <property type="project" value="InterPro"/>
</dbReference>
<evidence type="ECO:0000256" key="4">
    <source>
        <dbReference type="ARBA" id="ARBA00010617"/>
    </source>
</evidence>
<evidence type="ECO:0000256" key="2">
    <source>
        <dbReference type="ARBA" id="ARBA00004174"/>
    </source>
</evidence>
<evidence type="ECO:0000256" key="6">
    <source>
        <dbReference type="ARBA" id="ARBA00022617"/>
    </source>
</evidence>
<evidence type="ECO:0000256" key="14">
    <source>
        <dbReference type="ARBA" id="ARBA00047827"/>
    </source>
</evidence>
<reference evidence="17" key="1">
    <citation type="submission" date="2015-01" db="EMBL/GenBank/DDBJ databases">
        <title>Cytochrome CYP6 family gene of Phyllonorycter ringoniella cloning and analysing.</title>
        <authorList>
            <person name="Tian T."/>
        </authorList>
    </citation>
    <scope>NUCLEOTIDE SEQUENCE</scope>
</reference>
<feature type="binding site" description="axial binding residue" evidence="15">
    <location>
        <position position="452"/>
    </location>
    <ligand>
        <name>heme</name>
        <dbReference type="ChEBI" id="CHEBI:30413"/>
    </ligand>
    <ligandPart>
        <name>Fe</name>
        <dbReference type="ChEBI" id="CHEBI:18248"/>
    </ligandPart>
</feature>
<dbReference type="PANTHER" id="PTHR24292:SF54">
    <property type="entry name" value="CYP9F3-RELATED"/>
    <property type="match status" value="1"/>
</dbReference>
<evidence type="ECO:0000256" key="3">
    <source>
        <dbReference type="ARBA" id="ARBA00004406"/>
    </source>
</evidence>
<keyword evidence="9" id="KW-0492">Microsome</keyword>
<evidence type="ECO:0000256" key="13">
    <source>
        <dbReference type="ARBA" id="ARBA00023136"/>
    </source>
</evidence>
<dbReference type="GO" id="GO:0005506">
    <property type="term" value="F:iron ion binding"/>
    <property type="evidence" value="ECO:0007669"/>
    <property type="project" value="InterPro"/>
</dbReference>
<evidence type="ECO:0000256" key="1">
    <source>
        <dbReference type="ARBA" id="ARBA00001971"/>
    </source>
</evidence>
<comment type="subcellular location">
    <subcellularLocation>
        <location evidence="3">Endoplasmic reticulum membrane</location>
        <topology evidence="3">Peripheral membrane protein</topology>
    </subcellularLocation>
    <subcellularLocation>
        <location evidence="2">Microsome membrane</location>
        <topology evidence="2">Peripheral membrane protein</topology>
    </subcellularLocation>
</comment>
<keyword evidence="7 15" id="KW-0479">Metal-binding</keyword>